<evidence type="ECO:0000256" key="1">
    <source>
        <dbReference type="ARBA" id="ARBA00006987"/>
    </source>
</evidence>
<evidence type="ECO:0000256" key="2">
    <source>
        <dbReference type="SAM" id="MobiDB-lite"/>
    </source>
</evidence>
<dbReference type="AlphaFoldDB" id="A0A1W6ZFJ2"/>
<dbReference type="InterPro" id="IPR006311">
    <property type="entry name" value="TAT_signal"/>
</dbReference>
<keyword evidence="4" id="KW-1185">Reference proteome</keyword>
<dbReference type="STRING" id="463040.CAL15_17935"/>
<dbReference type="PANTHER" id="PTHR42928:SF5">
    <property type="entry name" value="BLR1237 PROTEIN"/>
    <property type="match status" value="1"/>
</dbReference>
<dbReference type="EMBL" id="CP021111">
    <property type="protein sequence ID" value="ARP96091.1"/>
    <property type="molecule type" value="Genomic_DNA"/>
</dbReference>
<name>A0A1W6ZFJ2_9BORD</name>
<dbReference type="PROSITE" id="PS51318">
    <property type="entry name" value="TAT"/>
    <property type="match status" value="1"/>
</dbReference>
<dbReference type="Pfam" id="PF03401">
    <property type="entry name" value="TctC"/>
    <property type="match status" value="1"/>
</dbReference>
<gene>
    <name evidence="3" type="ORF">CAL15_17935</name>
</gene>
<dbReference type="Proteomes" id="UP000194161">
    <property type="component" value="Chromosome"/>
</dbReference>
<dbReference type="CDD" id="cd07012">
    <property type="entry name" value="PBP2_Bug_TTT"/>
    <property type="match status" value="1"/>
</dbReference>
<sequence>MPRGPGTCRRGHRHEAADVPRRSTHAVEGRRTMTSLSRRHFLAASGAMLAAPMLARAETYPSRPVSIVVAFAPGGSLDMIARRIATHMAAELGVPFVVENRSGAGGRIGTQHVAKARGDGYTLIATSSAAHGVAPSLYPQAELGYRAMEDFSHIGLICKGPMALMVRADAPFDNAAELVAYSKSTGKPLFYGSGGIGSLGHLTGNLIGNTLGIPVEHVSYRGSAPAQADLLAGNLTAVCDNMSSHTAQFSAGAIKIIGLTAGERFSKMPTAATFAEQGYPQLQAAAWYGLSGSGGMPPAVVQKLNASLKRFLVQPDTIELLAGLSMVADDGMPADTYSRFVESELAKWGKVIRDSDIKVS</sequence>
<evidence type="ECO:0008006" key="5">
    <source>
        <dbReference type="Google" id="ProtNLM"/>
    </source>
</evidence>
<comment type="similarity">
    <text evidence="1">Belongs to the UPF0065 (bug) family.</text>
</comment>
<dbReference type="Gene3D" id="3.40.190.10">
    <property type="entry name" value="Periplasmic binding protein-like II"/>
    <property type="match status" value="1"/>
</dbReference>
<dbReference type="SUPFAM" id="SSF53850">
    <property type="entry name" value="Periplasmic binding protein-like II"/>
    <property type="match status" value="1"/>
</dbReference>
<organism evidence="3 4">
    <name type="scientific">Bordetella genomosp. 13</name>
    <dbReference type="NCBI Taxonomy" id="463040"/>
    <lineage>
        <taxon>Bacteria</taxon>
        <taxon>Pseudomonadati</taxon>
        <taxon>Pseudomonadota</taxon>
        <taxon>Betaproteobacteria</taxon>
        <taxon>Burkholderiales</taxon>
        <taxon>Alcaligenaceae</taxon>
        <taxon>Bordetella</taxon>
    </lineage>
</organism>
<proteinExistence type="inferred from homology"/>
<dbReference type="PIRSF" id="PIRSF017082">
    <property type="entry name" value="YflP"/>
    <property type="match status" value="1"/>
</dbReference>
<protein>
    <recommendedName>
        <fullName evidence="5">ABC transporter substrate-binding protein</fullName>
    </recommendedName>
</protein>
<dbReference type="InterPro" id="IPR042100">
    <property type="entry name" value="Bug_dom1"/>
</dbReference>
<reference evidence="3 4" key="1">
    <citation type="submission" date="2017-05" db="EMBL/GenBank/DDBJ databases">
        <title>Complete and WGS of Bordetella genogroups.</title>
        <authorList>
            <person name="Spilker T."/>
            <person name="LiPuma J."/>
        </authorList>
    </citation>
    <scope>NUCLEOTIDE SEQUENCE [LARGE SCALE GENOMIC DNA]</scope>
    <source>
        <strain evidence="3 4">AU7206</strain>
    </source>
</reference>
<feature type="region of interest" description="Disordered" evidence="2">
    <location>
        <begin position="1"/>
        <end position="33"/>
    </location>
</feature>
<dbReference type="PANTHER" id="PTHR42928">
    <property type="entry name" value="TRICARBOXYLATE-BINDING PROTEIN"/>
    <property type="match status" value="1"/>
</dbReference>
<evidence type="ECO:0000313" key="3">
    <source>
        <dbReference type="EMBL" id="ARP96091.1"/>
    </source>
</evidence>
<accession>A0A1W6ZFJ2</accession>
<evidence type="ECO:0000313" key="4">
    <source>
        <dbReference type="Proteomes" id="UP000194161"/>
    </source>
</evidence>
<dbReference type="KEGG" id="bgm:CAL15_17935"/>
<feature type="compositionally biased region" description="Basic and acidic residues" evidence="2">
    <location>
        <begin position="14"/>
        <end position="31"/>
    </location>
</feature>
<dbReference type="Gene3D" id="3.40.190.150">
    <property type="entry name" value="Bordetella uptake gene, domain 1"/>
    <property type="match status" value="1"/>
</dbReference>
<dbReference type="InterPro" id="IPR005064">
    <property type="entry name" value="BUG"/>
</dbReference>